<reference evidence="3" key="1">
    <citation type="submission" date="2018-10" db="EMBL/GenBank/DDBJ databases">
        <authorList>
            <person name="Vincent A.T."/>
            <person name="Schiettekatte O."/>
            <person name="Bourhy P."/>
            <person name="Veyrier F.J."/>
            <person name="Picardeau M."/>
        </authorList>
    </citation>
    <scope>NUCLEOTIDE SEQUENCE</scope>
    <source>
        <strain evidence="3">201702690</strain>
    </source>
</reference>
<dbReference type="GO" id="GO:0071949">
    <property type="term" value="F:FAD binding"/>
    <property type="evidence" value="ECO:0007669"/>
    <property type="project" value="InterPro"/>
</dbReference>
<dbReference type="EMBL" id="RQER01000004">
    <property type="protein sequence ID" value="TGK02564.1"/>
    <property type="molecule type" value="Genomic_DNA"/>
</dbReference>
<evidence type="ECO:0000259" key="1">
    <source>
        <dbReference type="Pfam" id="PF01494"/>
    </source>
</evidence>
<dbReference type="Pfam" id="PF01494">
    <property type="entry name" value="FAD_binding_3"/>
    <property type="match status" value="1"/>
</dbReference>
<dbReference type="InterPro" id="IPR036188">
    <property type="entry name" value="FAD/NAD-bd_sf"/>
</dbReference>
<dbReference type="PANTHER" id="PTHR42685:SF22">
    <property type="entry name" value="CONDITIONED MEDIUM FACTOR RECEPTOR 1"/>
    <property type="match status" value="1"/>
</dbReference>
<dbReference type="Proteomes" id="UP000297273">
    <property type="component" value="Unassembled WGS sequence"/>
</dbReference>
<dbReference type="Proteomes" id="UP000297946">
    <property type="component" value="Unassembled WGS sequence"/>
</dbReference>
<dbReference type="RefSeq" id="WP_135646348.1">
    <property type="nucleotide sequence ID" value="NZ_RQER01000004.1"/>
</dbReference>
<evidence type="ECO:0000313" key="4">
    <source>
        <dbReference type="Proteomes" id="UP000297273"/>
    </source>
</evidence>
<dbReference type="InterPro" id="IPR002938">
    <property type="entry name" value="FAD-bd"/>
</dbReference>
<gene>
    <name evidence="2" type="ORF">EHO57_04325</name>
    <name evidence="3" type="ORF">EHQ53_13790</name>
</gene>
<dbReference type="Gene3D" id="3.50.50.60">
    <property type="entry name" value="FAD/NAD(P)-binding domain"/>
    <property type="match status" value="1"/>
</dbReference>
<dbReference type="EMBL" id="RQGC01000008">
    <property type="protein sequence ID" value="TGL40235.1"/>
    <property type="molecule type" value="Genomic_DNA"/>
</dbReference>
<protein>
    <submittedName>
        <fullName evidence="2">NAD(P)/FAD-dependent oxidoreductase</fullName>
    </submittedName>
</protein>
<dbReference type="OrthoDB" id="9806565at2"/>
<sequence>MKNSERILVIGGGPAGASAAYFLAKAGMSVTLWDKAFFPREKTCGDAVSAKAFYTLFRMGIKEGDVFPEHQSISDIALFDWNGEKRNLLLPPNLFGNSFQVIPRKNLDHTLLQKAKEAGAEVVEGRPVQEILPTSHGFRAIHSKGEETFRILIGADGIHSQVASSVFGRKREKASKSFAMRAYIRDVHLSFPHSYYFIYQRNIFPGYAWIFPLPGGRANVGFGFPCGLEAKGEFQPFTFWNSLLENPILRSELQGGIWESEPKGHYIPMRVGRGPLYLDRAFLCGDAAGLVDPITGDGIDLALESGALVAEDIIRAFRSNRADLSLGEYYQEVCEKNIRMELRRKEGMKYYFFRKQIFGFLFGKRSERYDTDLSKIILGNFKIIDLMKLFVGRIFQTANSDSD</sequence>
<dbReference type="InterPro" id="IPR050407">
    <property type="entry name" value="Geranylgeranyl_reductase"/>
</dbReference>
<dbReference type="NCBIfam" id="TIGR02032">
    <property type="entry name" value="GG-red-SF"/>
    <property type="match status" value="1"/>
</dbReference>
<comment type="caution">
    <text evidence="2">The sequence shown here is derived from an EMBL/GenBank/DDBJ whole genome shotgun (WGS) entry which is preliminary data.</text>
</comment>
<reference evidence="4 5" key="2">
    <citation type="journal article" date="2019" name="PLoS Negl. Trop. Dis.">
        <title>Revisiting the worldwide diversity of Leptospira species in the environment.</title>
        <authorList>
            <person name="Vincent A.T."/>
            <person name="Schiettekatte O."/>
            <person name="Bourhy P."/>
            <person name="Veyrier F.J."/>
            <person name="Picardeau M."/>
        </authorList>
    </citation>
    <scope>NUCLEOTIDE SEQUENCE [LARGE SCALE GENOMIC DNA]</scope>
    <source>
        <strain evidence="4">201702690</strain>
        <strain evidence="2 5">SSW18</strain>
    </source>
</reference>
<organism evidence="2 5">
    <name type="scientific">Leptospira langatensis</name>
    <dbReference type="NCBI Taxonomy" id="2484983"/>
    <lineage>
        <taxon>Bacteria</taxon>
        <taxon>Pseudomonadati</taxon>
        <taxon>Spirochaetota</taxon>
        <taxon>Spirochaetia</taxon>
        <taxon>Leptospirales</taxon>
        <taxon>Leptospiraceae</taxon>
        <taxon>Leptospira</taxon>
    </lineage>
</organism>
<proteinExistence type="predicted"/>
<evidence type="ECO:0000313" key="2">
    <source>
        <dbReference type="EMBL" id="TGK02564.1"/>
    </source>
</evidence>
<accession>A0A5F1ZRE2</accession>
<dbReference type="PANTHER" id="PTHR42685">
    <property type="entry name" value="GERANYLGERANYL DIPHOSPHATE REDUCTASE"/>
    <property type="match status" value="1"/>
</dbReference>
<dbReference type="GO" id="GO:0016628">
    <property type="term" value="F:oxidoreductase activity, acting on the CH-CH group of donors, NAD or NADP as acceptor"/>
    <property type="evidence" value="ECO:0007669"/>
    <property type="project" value="InterPro"/>
</dbReference>
<dbReference type="InterPro" id="IPR011777">
    <property type="entry name" value="Geranylgeranyl_Rdtase_fam"/>
</dbReference>
<feature type="domain" description="FAD-binding" evidence="1">
    <location>
        <begin position="7"/>
        <end position="332"/>
    </location>
</feature>
<evidence type="ECO:0000313" key="5">
    <source>
        <dbReference type="Proteomes" id="UP000297946"/>
    </source>
</evidence>
<keyword evidence="4" id="KW-1185">Reference proteome</keyword>
<dbReference type="AlphaFoldDB" id="A0A5F1ZRE2"/>
<dbReference type="PRINTS" id="PR00420">
    <property type="entry name" value="RNGMNOXGNASE"/>
</dbReference>
<dbReference type="SUPFAM" id="SSF51905">
    <property type="entry name" value="FAD/NAD(P)-binding domain"/>
    <property type="match status" value="1"/>
</dbReference>
<name>A0A5F1ZRE2_9LEPT</name>
<evidence type="ECO:0000313" key="3">
    <source>
        <dbReference type="EMBL" id="TGL40235.1"/>
    </source>
</evidence>